<feature type="chain" id="PRO_5031125911" evidence="1">
    <location>
        <begin position="32"/>
        <end position="331"/>
    </location>
</feature>
<proteinExistence type="predicted"/>
<protein>
    <submittedName>
        <fullName evidence="2">Uncharacterized protein</fullName>
    </submittedName>
</protein>
<name>A0A7S4C038_CHRCT</name>
<gene>
    <name evidence="2" type="ORF">PCAR00345_LOCUS35103</name>
</gene>
<accession>A0A7S4C038</accession>
<dbReference type="AlphaFoldDB" id="A0A7S4C038"/>
<evidence type="ECO:0000256" key="1">
    <source>
        <dbReference type="SAM" id="SignalP"/>
    </source>
</evidence>
<dbReference type="EMBL" id="HBIZ01054788">
    <property type="protein sequence ID" value="CAE0782401.1"/>
    <property type="molecule type" value="Transcribed_RNA"/>
</dbReference>
<organism evidence="2">
    <name type="scientific">Chrysotila carterae</name>
    <name type="common">Marine alga</name>
    <name type="synonym">Syracosphaera carterae</name>
    <dbReference type="NCBI Taxonomy" id="13221"/>
    <lineage>
        <taxon>Eukaryota</taxon>
        <taxon>Haptista</taxon>
        <taxon>Haptophyta</taxon>
        <taxon>Prymnesiophyceae</taxon>
        <taxon>Isochrysidales</taxon>
        <taxon>Isochrysidaceae</taxon>
        <taxon>Chrysotila</taxon>
    </lineage>
</organism>
<feature type="signal peptide" evidence="1">
    <location>
        <begin position="1"/>
        <end position="31"/>
    </location>
</feature>
<evidence type="ECO:0000313" key="2">
    <source>
        <dbReference type="EMBL" id="CAE0782401.1"/>
    </source>
</evidence>
<keyword evidence="1" id="KW-0732">Signal</keyword>
<reference evidence="2" key="1">
    <citation type="submission" date="2021-01" db="EMBL/GenBank/DDBJ databases">
        <authorList>
            <person name="Corre E."/>
            <person name="Pelletier E."/>
            <person name="Niang G."/>
            <person name="Scheremetjew M."/>
            <person name="Finn R."/>
            <person name="Kale V."/>
            <person name="Holt S."/>
            <person name="Cochrane G."/>
            <person name="Meng A."/>
            <person name="Brown T."/>
            <person name="Cohen L."/>
        </authorList>
    </citation>
    <scope>NUCLEOTIDE SEQUENCE</scope>
    <source>
        <strain evidence="2">CCMP645</strain>
    </source>
</reference>
<sequence>MFSVLSLAWTAQYRNARVFALLLAMLELVVAKPYDSTIREEHQSASSSGASSPAAIDSSSVEPINFAEALEAARREYQAGASINAAMEKCDEMLAGRRFPIFEPLERLRGAALSVDFVSEAEAPLLQHEIVTCPSWEQVPTGGGSRTMTLHAPLPAWAETLAERLKPAFGGAIPDECEVIALEPSQTISISAARAAPTPIALLSLYTPSTLHLVADTLGPRLFELAARSMLLLTDSLPGDSDVTSVQHQIHSHDRHLALIFRLRGGALRGCTVRCALEIEQIRRAWENRRLHFSRRRGGSDSLLVSESAISLFRGPVRQAQVKAKHVRTSA</sequence>